<comment type="subcellular location">
    <subcellularLocation>
        <location evidence="1">Cell inner membrane</location>
        <topology evidence="1">Multi-pass membrane protein</topology>
    </subcellularLocation>
    <subcellularLocation>
        <location evidence="8">Cell membrane</location>
        <topology evidence="8">Multi-pass membrane protein</topology>
    </subcellularLocation>
</comment>
<dbReference type="InterPro" id="IPR021147">
    <property type="entry name" value="DUF697"/>
</dbReference>
<gene>
    <name evidence="10" type="ORF">BKK50_10805</name>
</gene>
<keyword evidence="3 8" id="KW-1003">Cell membrane</keyword>
<dbReference type="EMBL" id="MLHJ01000127">
    <property type="protein sequence ID" value="OOF39276.1"/>
    <property type="molecule type" value="Genomic_DNA"/>
</dbReference>
<sequence length="358" mass="40806">MEKQIFNQYDEPSTESFQPKQEFTDVETIEDDPLEGEWLDEPFEQVIKPKPKGWKTLLKLTALLFGVAIIAQSVQWIWDSFQHQQWIYFAFSLVSLVVVLFGIKEIVGEWRRLVRLKKREKLQQQSRLLWQKSAVKNDGLFEPAGEEGKTLCLAIANSLQLDEQSPLIVQWQNQLNEAYSATEVAQLFSQNVLKPFDLKAKKLISKMAAESAVVVAISPLSLVDMFFVAWRNIRLINNIADIYGIELGYFARLRLLRMVLVNIAFAGVTEVVQDIGMDWLSQDITAKLSARVAQGIGVGLLTARLGVKAMEFCRPLAFQSNEKPKLSHIQKELLSTIKEVVLNKKVKEKEFVVADHEI</sequence>
<feature type="compositionally biased region" description="Polar residues" evidence="9">
    <location>
        <begin position="1"/>
        <end position="21"/>
    </location>
</feature>
<dbReference type="InterPro" id="IPR006507">
    <property type="entry name" value="UPF0283"/>
</dbReference>
<evidence type="ECO:0000256" key="6">
    <source>
        <dbReference type="ARBA" id="ARBA00022989"/>
    </source>
</evidence>
<evidence type="ECO:0000313" key="11">
    <source>
        <dbReference type="Proteomes" id="UP000189433"/>
    </source>
</evidence>
<proteinExistence type="inferred from homology"/>
<evidence type="ECO:0000256" key="1">
    <source>
        <dbReference type="ARBA" id="ARBA00004429"/>
    </source>
</evidence>
<comment type="caution">
    <text evidence="10">The sequence shown here is derived from an EMBL/GenBank/DDBJ whole genome shotgun (WGS) entry which is preliminary data.</text>
</comment>
<evidence type="ECO:0000256" key="8">
    <source>
        <dbReference type="HAMAP-Rule" id="MF_01085"/>
    </source>
</evidence>
<feature type="transmembrane region" description="Helical" evidence="8">
    <location>
        <begin position="208"/>
        <end position="230"/>
    </location>
</feature>
<dbReference type="NCBIfam" id="TIGR01620">
    <property type="entry name" value="hyp_HI0043"/>
    <property type="match status" value="1"/>
</dbReference>
<keyword evidence="6 8" id="KW-1133">Transmembrane helix</keyword>
<feature type="transmembrane region" description="Helical" evidence="8">
    <location>
        <begin position="84"/>
        <end position="103"/>
    </location>
</feature>
<dbReference type="OrthoDB" id="958025at2"/>
<reference evidence="10 11" key="1">
    <citation type="submission" date="2016-10" db="EMBL/GenBank/DDBJ databases">
        <title>Rodentibacter gen. nov. and new species.</title>
        <authorList>
            <person name="Christensen H."/>
        </authorList>
    </citation>
    <scope>NUCLEOTIDE SEQUENCE [LARGE SCALE GENOMIC DNA]</scope>
    <source>
        <strain evidence="10 11">CCUG17206</strain>
    </source>
</reference>
<organism evidence="10 11">
    <name type="scientific">Rodentibacter rarus</name>
    <dbReference type="NCBI Taxonomy" id="1908260"/>
    <lineage>
        <taxon>Bacteria</taxon>
        <taxon>Pseudomonadati</taxon>
        <taxon>Pseudomonadota</taxon>
        <taxon>Gammaproteobacteria</taxon>
        <taxon>Pasteurellales</taxon>
        <taxon>Pasteurellaceae</taxon>
        <taxon>Rodentibacter</taxon>
    </lineage>
</organism>
<dbReference type="Pfam" id="PF05128">
    <property type="entry name" value="DUF697"/>
    <property type="match status" value="1"/>
</dbReference>
<name>A0A1V3IFL3_9PAST</name>
<evidence type="ECO:0000256" key="7">
    <source>
        <dbReference type="ARBA" id="ARBA00023136"/>
    </source>
</evidence>
<dbReference type="STRING" id="1908260.BKK50_10805"/>
<accession>A0A1V3IFL3</accession>
<protein>
    <recommendedName>
        <fullName evidence="8">UPF0283 membrane protein BKK50_10805</fullName>
    </recommendedName>
</protein>
<comment type="similarity">
    <text evidence="2 8">Belongs to the UPF0283 family.</text>
</comment>
<evidence type="ECO:0000313" key="10">
    <source>
        <dbReference type="EMBL" id="OOF39276.1"/>
    </source>
</evidence>
<dbReference type="GO" id="GO:0005886">
    <property type="term" value="C:plasma membrane"/>
    <property type="evidence" value="ECO:0007669"/>
    <property type="project" value="UniProtKB-SubCell"/>
</dbReference>
<evidence type="ECO:0000256" key="3">
    <source>
        <dbReference type="ARBA" id="ARBA00022475"/>
    </source>
</evidence>
<evidence type="ECO:0000256" key="2">
    <source>
        <dbReference type="ARBA" id="ARBA00008255"/>
    </source>
</evidence>
<dbReference type="PANTHER" id="PTHR39342">
    <property type="entry name" value="UPF0283 MEMBRANE PROTEIN YCJF"/>
    <property type="match status" value="1"/>
</dbReference>
<feature type="region of interest" description="Disordered" evidence="9">
    <location>
        <begin position="1"/>
        <end position="22"/>
    </location>
</feature>
<evidence type="ECO:0000256" key="4">
    <source>
        <dbReference type="ARBA" id="ARBA00022519"/>
    </source>
</evidence>
<keyword evidence="4" id="KW-0997">Cell inner membrane</keyword>
<dbReference type="PANTHER" id="PTHR39342:SF1">
    <property type="entry name" value="UPF0283 MEMBRANE PROTEIN YCJF"/>
    <property type="match status" value="1"/>
</dbReference>
<keyword evidence="5 8" id="KW-0812">Transmembrane</keyword>
<feature type="transmembrane region" description="Helical" evidence="8">
    <location>
        <begin position="57"/>
        <end position="78"/>
    </location>
</feature>
<keyword evidence="7 8" id="KW-0472">Membrane</keyword>
<dbReference type="RefSeq" id="WP_077418011.1">
    <property type="nucleotide sequence ID" value="NZ_MLHJ01000127.1"/>
</dbReference>
<keyword evidence="11" id="KW-1185">Reference proteome</keyword>
<evidence type="ECO:0000256" key="5">
    <source>
        <dbReference type="ARBA" id="ARBA00022692"/>
    </source>
</evidence>
<dbReference type="AlphaFoldDB" id="A0A1V3IFL3"/>
<dbReference type="Proteomes" id="UP000189433">
    <property type="component" value="Unassembled WGS sequence"/>
</dbReference>
<evidence type="ECO:0000256" key="9">
    <source>
        <dbReference type="SAM" id="MobiDB-lite"/>
    </source>
</evidence>
<dbReference type="HAMAP" id="MF_01085">
    <property type="entry name" value="UPF0283"/>
    <property type="match status" value="1"/>
</dbReference>